<evidence type="ECO:0000256" key="6">
    <source>
        <dbReference type="ARBA" id="ARBA00023136"/>
    </source>
</evidence>
<evidence type="ECO:0000256" key="3">
    <source>
        <dbReference type="ARBA" id="ARBA00022475"/>
    </source>
</evidence>
<keyword evidence="7" id="KW-0479">Metal-binding</keyword>
<evidence type="ECO:0000256" key="8">
    <source>
        <dbReference type="SAM" id="Phobius"/>
    </source>
</evidence>
<name>A0A855GLQ0_9STAP</name>
<gene>
    <name evidence="9" type="ORF">CW686_06820</name>
</gene>
<dbReference type="GO" id="GO:0046872">
    <property type="term" value="F:metal ion binding"/>
    <property type="evidence" value="ECO:0007669"/>
    <property type="project" value="UniProtKB-KW"/>
</dbReference>
<evidence type="ECO:0000313" key="9">
    <source>
        <dbReference type="EMBL" id="PKE26060.1"/>
    </source>
</evidence>
<dbReference type="EMBL" id="PIXC01000013">
    <property type="protein sequence ID" value="PKE26060.1"/>
    <property type="molecule type" value="Genomic_DNA"/>
</dbReference>
<dbReference type="GO" id="GO:0005886">
    <property type="term" value="C:plasma membrane"/>
    <property type="evidence" value="ECO:0007669"/>
    <property type="project" value="UniProtKB-SubCell"/>
</dbReference>
<feature type="binding site" evidence="7">
    <location>
        <position position="202"/>
    </location>
    <ligand>
        <name>Zn(2+)</name>
        <dbReference type="ChEBI" id="CHEBI:29105"/>
    </ligand>
</feature>
<keyword evidence="3" id="KW-1003">Cell membrane</keyword>
<keyword evidence="4 8" id="KW-0812">Transmembrane</keyword>
<keyword evidence="5 8" id="KW-1133">Transmembrane helix</keyword>
<keyword evidence="6 8" id="KW-0472">Membrane</keyword>
<evidence type="ECO:0000313" key="10">
    <source>
        <dbReference type="Proteomes" id="UP000233482"/>
    </source>
</evidence>
<keyword evidence="7" id="KW-0862">Zinc</keyword>
<comment type="subcellular location">
    <subcellularLocation>
        <location evidence="1">Cell membrane</location>
        <topology evidence="1">Multi-pass membrane protein</topology>
    </subcellularLocation>
</comment>
<dbReference type="GO" id="GO:0140911">
    <property type="term" value="F:pore-forming activity"/>
    <property type="evidence" value="ECO:0007669"/>
    <property type="project" value="InterPro"/>
</dbReference>
<sequence length="225" mass="25295">MNCMKPTAPKYNFHDIKELKFGEEIGNSVSHGVPALLILFALPYFAVQSYIQHGSLFSFGISVFLISIFLMFISSSIYHLMPPKSIHKLVMRIIDHAMIYIAIAGTYTPVALSLVGGKLGITIMITQWVITIAGIVYKATAKHVNPKVSLAMYLVMGWLGVVLFPSLINKASLTFILLIIAGGLMYTIGAWFYAQKNRHYFHMIWHFFIILGALCHFIALLYFIQ</sequence>
<comment type="caution">
    <text evidence="9">The sequence shown here is derived from an EMBL/GenBank/DDBJ whole genome shotgun (WGS) entry which is preliminary data.</text>
</comment>
<proteinExistence type="inferred from homology"/>
<dbReference type="PANTHER" id="PTHR20855:SF3">
    <property type="entry name" value="LD03007P"/>
    <property type="match status" value="1"/>
</dbReference>
<feature type="binding site" evidence="7">
    <location>
        <position position="79"/>
    </location>
    <ligand>
        <name>Zn(2+)</name>
        <dbReference type="ChEBI" id="CHEBI:29105"/>
    </ligand>
</feature>
<reference evidence="9 10" key="1">
    <citation type="submission" date="2017-12" db="EMBL/GenBank/DDBJ databases">
        <title>Genomics of Macrococcus caseolyticus.</title>
        <authorList>
            <person name="MacFadyen A.C."/>
            <person name="Paterson G.K."/>
        </authorList>
    </citation>
    <scope>NUCLEOTIDE SEQUENCE [LARGE SCALE GENOMIC DNA]</scope>
    <source>
        <strain evidence="9 10">5788_EF188</strain>
    </source>
</reference>
<feature type="transmembrane region" description="Helical" evidence="8">
    <location>
        <begin position="93"/>
        <end position="115"/>
    </location>
</feature>
<evidence type="ECO:0000256" key="7">
    <source>
        <dbReference type="PIRSR" id="PIRSR604254-1"/>
    </source>
</evidence>
<dbReference type="NCBIfam" id="TIGR01065">
    <property type="entry name" value="hlyIII"/>
    <property type="match status" value="1"/>
</dbReference>
<feature type="transmembrane region" description="Helical" evidence="8">
    <location>
        <begin position="205"/>
        <end position="224"/>
    </location>
</feature>
<feature type="transmembrane region" description="Helical" evidence="8">
    <location>
        <begin position="33"/>
        <end position="51"/>
    </location>
</feature>
<organism evidence="9 10">
    <name type="scientific">Macrococcoides caseolyticum</name>
    <dbReference type="NCBI Taxonomy" id="69966"/>
    <lineage>
        <taxon>Bacteria</taxon>
        <taxon>Bacillati</taxon>
        <taxon>Bacillota</taxon>
        <taxon>Bacilli</taxon>
        <taxon>Bacillales</taxon>
        <taxon>Staphylococcaceae</taxon>
        <taxon>Macrococcoides</taxon>
    </lineage>
</organism>
<evidence type="ECO:0000256" key="4">
    <source>
        <dbReference type="ARBA" id="ARBA00022692"/>
    </source>
</evidence>
<feature type="transmembrane region" description="Helical" evidence="8">
    <location>
        <begin position="57"/>
        <end position="81"/>
    </location>
</feature>
<dbReference type="InterPro" id="IPR005744">
    <property type="entry name" value="Hy-lIII"/>
</dbReference>
<dbReference type="Proteomes" id="UP000233482">
    <property type="component" value="Unassembled WGS sequence"/>
</dbReference>
<dbReference type="Pfam" id="PF03006">
    <property type="entry name" value="HlyIII"/>
    <property type="match status" value="1"/>
</dbReference>
<accession>A0A855GLQ0</accession>
<feature type="transmembrane region" description="Helical" evidence="8">
    <location>
        <begin position="121"/>
        <end position="138"/>
    </location>
</feature>
<comment type="similarity">
    <text evidence="2">Belongs to the UPF0073 (Hly-III) family.</text>
</comment>
<evidence type="ECO:0000256" key="5">
    <source>
        <dbReference type="ARBA" id="ARBA00022989"/>
    </source>
</evidence>
<feature type="transmembrane region" description="Helical" evidence="8">
    <location>
        <begin position="150"/>
        <end position="168"/>
    </location>
</feature>
<feature type="binding site" evidence="7">
    <location>
        <position position="206"/>
    </location>
    <ligand>
        <name>Zn(2+)</name>
        <dbReference type="ChEBI" id="CHEBI:29105"/>
    </ligand>
</feature>
<protein>
    <submittedName>
        <fullName evidence="9">Hemolysin III</fullName>
    </submittedName>
</protein>
<dbReference type="PANTHER" id="PTHR20855">
    <property type="entry name" value="ADIPOR/PROGESTIN RECEPTOR-RELATED"/>
    <property type="match status" value="1"/>
</dbReference>
<evidence type="ECO:0000256" key="1">
    <source>
        <dbReference type="ARBA" id="ARBA00004651"/>
    </source>
</evidence>
<evidence type="ECO:0000256" key="2">
    <source>
        <dbReference type="ARBA" id="ARBA00008488"/>
    </source>
</evidence>
<dbReference type="AlphaFoldDB" id="A0A855GLQ0"/>
<dbReference type="InterPro" id="IPR004254">
    <property type="entry name" value="AdipoR/HlyIII-related"/>
</dbReference>
<feature type="transmembrane region" description="Helical" evidence="8">
    <location>
        <begin position="174"/>
        <end position="193"/>
    </location>
</feature>